<proteinExistence type="predicted"/>
<dbReference type="KEGG" id="hba:Hbal_2880"/>
<dbReference type="RefSeq" id="WP_015828702.1">
    <property type="nucleotide sequence ID" value="NC_012982.1"/>
</dbReference>
<accession>C6XR21</accession>
<sequence>MIDKNKQDGVINFDPKLIISTLGILCFQLHNHAMKHYELRAKKPTATVIREKRIMTHDAIIDIINFLHTVEGTSNGHLHRSLIPILDALTELIETGNAADLLVGEVYNRPPDRLTKIQLKVYCVIVYNVLKKAGIPSKNAASQIERIVNKENVAIKLNTKRTLDKWQTNCTHDPKWKEMHSSFLKKFEQLGYDTTPEAAKKLLSAYLHNYR</sequence>
<evidence type="ECO:0000313" key="2">
    <source>
        <dbReference type="Proteomes" id="UP000002745"/>
    </source>
</evidence>
<dbReference type="HOGENOM" id="CLU_1303483_0_0_5"/>
<name>C6XR21_HIRBI</name>
<dbReference type="AlphaFoldDB" id="C6XR21"/>
<keyword evidence="2" id="KW-1185">Reference proteome</keyword>
<organism evidence="1 2">
    <name type="scientific">Hirschia baltica (strain ATCC 49814 / DSM 5838 / IFAM 1418)</name>
    <dbReference type="NCBI Taxonomy" id="582402"/>
    <lineage>
        <taxon>Bacteria</taxon>
        <taxon>Pseudomonadati</taxon>
        <taxon>Pseudomonadota</taxon>
        <taxon>Alphaproteobacteria</taxon>
        <taxon>Hyphomonadales</taxon>
        <taxon>Hyphomonadaceae</taxon>
        <taxon>Hirschia</taxon>
    </lineage>
</organism>
<dbReference type="EMBL" id="CP001678">
    <property type="protein sequence ID" value="ACT60552.1"/>
    <property type="molecule type" value="Genomic_DNA"/>
</dbReference>
<dbReference type="STRING" id="582402.Hbal_2880"/>
<reference evidence="2" key="1">
    <citation type="journal article" date="2011" name="J. Bacteriol.">
        <title>Genome sequences of eight morphologically diverse alphaproteobacteria.</title>
        <authorList>
            <consortium name="US DOE Joint Genome Institute"/>
            <person name="Brown P.J."/>
            <person name="Kysela D.T."/>
            <person name="Buechlein A."/>
            <person name="Hemmerich C."/>
            <person name="Brun Y.V."/>
        </authorList>
    </citation>
    <scope>NUCLEOTIDE SEQUENCE [LARGE SCALE GENOMIC DNA]</scope>
    <source>
        <strain evidence="2">ATCC 49814 / DSM 5838 / IFAM 1418</strain>
    </source>
</reference>
<evidence type="ECO:0000313" key="1">
    <source>
        <dbReference type="EMBL" id="ACT60552.1"/>
    </source>
</evidence>
<gene>
    <name evidence="1" type="ordered locus">Hbal_2880</name>
</gene>
<protein>
    <submittedName>
        <fullName evidence="1">Uncharacterized protein</fullName>
    </submittedName>
</protein>
<dbReference type="Proteomes" id="UP000002745">
    <property type="component" value="Chromosome"/>
</dbReference>